<dbReference type="EMBL" id="JABMIG020000005">
    <property type="protein sequence ID" value="KAL3804893.1"/>
    <property type="molecule type" value="Genomic_DNA"/>
</dbReference>
<accession>A0ABD3QXE2</accession>
<feature type="transmembrane region" description="Helical" evidence="1">
    <location>
        <begin position="219"/>
        <end position="236"/>
    </location>
</feature>
<evidence type="ECO:0000313" key="3">
    <source>
        <dbReference type="Proteomes" id="UP001516023"/>
    </source>
</evidence>
<evidence type="ECO:0000256" key="1">
    <source>
        <dbReference type="SAM" id="Phobius"/>
    </source>
</evidence>
<evidence type="ECO:0000313" key="2">
    <source>
        <dbReference type="EMBL" id="KAL3804893.1"/>
    </source>
</evidence>
<gene>
    <name evidence="2" type="ORF">HJC23_006665</name>
</gene>
<comment type="caution">
    <text evidence="2">The sequence shown here is derived from an EMBL/GenBank/DDBJ whole genome shotgun (WGS) entry which is preliminary data.</text>
</comment>
<feature type="transmembrane region" description="Helical" evidence="1">
    <location>
        <begin position="80"/>
        <end position="100"/>
    </location>
</feature>
<protein>
    <submittedName>
        <fullName evidence="2">Uncharacterized protein</fullName>
    </submittedName>
</protein>
<keyword evidence="1" id="KW-0812">Transmembrane</keyword>
<sequence length="254" mass="27950">MAAFATPSLGTKRHEAHHRYSLAKQRRELPVKYQTSIGVSLDPNLIQLETPLAESTVAKTSSLYGITPAQEFEPIVNVPAAAAFLLIAVVFTLLQIRINAVSDAAKRRSRALEALRRVESLQLSGSDDSLTRPNERDVSLAREEYENALREELDLRTIIPGVRIVAPNDPKRDAEQRAAAQRFLGWDGNEFDDEVEVKDSIGLQQVGNERTELTGGAKFVLFGVASILILLLWTLSFDPMSTSVGSISTLVLLL</sequence>
<proteinExistence type="predicted"/>
<reference evidence="2 3" key="1">
    <citation type="journal article" date="2020" name="G3 (Bethesda)">
        <title>Improved Reference Genome for Cyclotella cryptica CCMP332, a Model for Cell Wall Morphogenesis, Salinity Adaptation, and Lipid Production in Diatoms (Bacillariophyta).</title>
        <authorList>
            <person name="Roberts W.R."/>
            <person name="Downey K.M."/>
            <person name="Ruck E.C."/>
            <person name="Traller J.C."/>
            <person name="Alverson A.J."/>
        </authorList>
    </citation>
    <scope>NUCLEOTIDE SEQUENCE [LARGE SCALE GENOMIC DNA]</scope>
    <source>
        <strain evidence="2 3">CCMP332</strain>
    </source>
</reference>
<keyword evidence="1" id="KW-1133">Transmembrane helix</keyword>
<dbReference type="Proteomes" id="UP001516023">
    <property type="component" value="Unassembled WGS sequence"/>
</dbReference>
<dbReference type="AlphaFoldDB" id="A0ABD3QXE2"/>
<keyword evidence="1" id="KW-0472">Membrane</keyword>
<keyword evidence="3" id="KW-1185">Reference proteome</keyword>
<organism evidence="2 3">
    <name type="scientific">Cyclotella cryptica</name>
    <dbReference type="NCBI Taxonomy" id="29204"/>
    <lineage>
        <taxon>Eukaryota</taxon>
        <taxon>Sar</taxon>
        <taxon>Stramenopiles</taxon>
        <taxon>Ochrophyta</taxon>
        <taxon>Bacillariophyta</taxon>
        <taxon>Coscinodiscophyceae</taxon>
        <taxon>Thalassiosirophycidae</taxon>
        <taxon>Stephanodiscales</taxon>
        <taxon>Stephanodiscaceae</taxon>
        <taxon>Cyclotella</taxon>
    </lineage>
</organism>
<name>A0ABD3QXE2_9STRA</name>